<organism evidence="2 3">
    <name type="scientific">Rhodohalobacter barkolensis</name>
    <dbReference type="NCBI Taxonomy" id="2053187"/>
    <lineage>
        <taxon>Bacteria</taxon>
        <taxon>Pseudomonadati</taxon>
        <taxon>Balneolota</taxon>
        <taxon>Balneolia</taxon>
        <taxon>Balneolales</taxon>
        <taxon>Balneolaceae</taxon>
        <taxon>Rhodohalobacter</taxon>
    </lineage>
</organism>
<dbReference type="Proteomes" id="UP000233398">
    <property type="component" value="Unassembled WGS sequence"/>
</dbReference>
<name>A0A2N0VFL2_9BACT</name>
<evidence type="ECO:0000313" key="2">
    <source>
        <dbReference type="EMBL" id="PKD42979.1"/>
    </source>
</evidence>
<protein>
    <submittedName>
        <fullName evidence="2">DUF4835 domain-containing protein</fullName>
    </submittedName>
</protein>
<keyword evidence="1" id="KW-0732">Signal</keyword>
<dbReference type="Pfam" id="PF16119">
    <property type="entry name" value="DUF4835"/>
    <property type="match status" value="1"/>
</dbReference>
<reference evidence="2 3" key="1">
    <citation type="submission" date="2017-11" db="EMBL/GenBank/DDBJ databases">
        <title>Rhodohalobacter 15182 sp. nov., isolated from a salt lake.</title>
        <authorList>
            <person name="Han S."/>
        </authorList>
    </citation>
    <scope>NUCLEOTIDE SEQUENCE [LARGE SCALE GENOMIC DNA]</scope>
    <source>
        <strain evidence="2 3">15182</strain>
    </source>
</reference>
<dbReference type="OrthoDB" id="9773381at2"/>
<feature type="signal peptide" evidence="1">
    <location>
        <begin position="1"/>
        <end position="28"/>
    </location>
</feature>
<sequence length="306" mass="35264">MKDKLQIIIIVKLLLLLALTLSSESLNAQELNCTVSINDRQISGSSYDYISELGPALERYLNENRWTDDRYQEHERILCNIQIILTDSDSNSNFTAEAVITASRPIYNSNRQTNLFVISDSNWRFNYTRNKNLIFDDLQFDELTTFIDFYTYILLGYDYDSFSELGGTSFFNNAQEIFEIAQNTGAQGWGRSIGAQRNRFGLINDITNPSYRNLRAAYYRYHRLGLDQFTENPEEARNEIVEALDEIRETKRVTSNNYLFDIFFGTKSVEITAALMDATPSVRTAAYNILSDADPANTSEYRKLME</sequence>
<dbReference type="RefSeq" id="WP_101073454.1">
    <property type="nucleotide sequence ID" value="NZ_PISP01000003.1"/>
</dbReference>
<keyword evidence="3" id="KW-1185">Reference proteome</keyword>
<dbReference type="InterPro" id="IPR032274">
    <property type="entry name" value="DUF4835"/>
</dbReference>
<proteinExistence type="predicted"/>
<feature type="chain" id="PRO_5014864521" evidence="1">
    <location>
        <begin position="29"/>
        <end position="306"/>
    </location>
</feature>
<comment type="caution">
    <text evidence="2">The sequence shown here is derived from an EMBL/GenBank/DDBJ whole genome shotgun (WGS) entry which is preliminary data.</text>
</comment>
<accession>A0A2N0VFL2</accession>
<evidence type="ECO:0000313" key="3">
    <source>
        <dbReference type="Proteomes" id="UP000233398"/>
    </source>
</evidence>
<dbReference type="AlphaFoldDB" id="A0A2N0VFL2"/>
<gene>
    <name evidence="2" type="ORF">CWD77_10090</name>
</gene>
<dbReference type="EMBL" id="PISP01000003">
    <property type="protein sequence ID" value="PKD42979.1"/>
    <property type="molecule type" value="Genomic_DNA"/>
</dbReference>
<evidence type="ECO:0000256" key="1">
    <source>
        <dbReference type="SAM" id="SignalP"/>
    </source>
</evidence>